<evidence type="ECO:0000259" key="11">
    <source>
        <dbReference type="SMART" id="SM00829"/>
    </source>
</evidence>
<evidence type="ECO:0000256" key="4">
    <source>
        <dbReference type="ARBA" id="ARBA00022857"/>
    </source>
</evidence>
<dbReference type="Gene3D" id="3.90.180.10">
    <property type="entry name" value="Medium-chain alcohol dehydrogenases, catalytic domain"/>
    <property type="match status" value="1"/>
</dbReference>
<dbReference type="InterPro" id="IPR020843">
    <property type="entry name" value="ER"/>
</dbReference>
<reference evidence="12 13" key="1">
    <citation type="submission" date="2016-10" db="EMBL/GenBank/DDBJ databases">
        <authorList>
            <person name="de Groot N.N."/>
        </authorList>
    </citation>
    <scope>NUCLEOTIDE SEQUENCE [LARGE SCALE GENOMIC DNA]</scope>
    <source>
        <strain evidence="12 13">M79</strain>
    </source>
</reference>
<dbReference type="SMART" id="SM00829">
    <property type="entry name" value="PKS_ER"/>
    <property type="match status" value="1"/>
</dbReference>
<keyword evidence="8" id="KW-0275">Fatty acid biosynthesis</keyword>
<keyword evidence="3" id="KW-0276">Fatty acid metabolism</keyword>
<dbReference type="InterPro" id="IPR036291">
    <property type="entry name" value="NAD(P)-bd_dom_sf"/>
</dbReference>
<evidence type="ECO:0000256" key="9">
    <source>
        <dbReference type="ARBA" id="ARBA00038963"/>
    </source>
</evidence>
<dbReference type="EMBL" id="FOTJ01000003">
    <property type="protein sequence ID" value="SFL25466.1"/>
    <property type="molecule type" value="Genomic_DNA"/>
</dbReference>
<accession>A0A1I4G8N7</accession>
<dbReference type="GO" id="GO:0006633">
    <property type="term" value="P:fatty acid biosynthetic process"/>
    <property type="evidence" value="ECO:0007669"/>
    <property type="project" value="UniProtKB-KW"/>
</dbReference>
<dbReference type="Pfam" id="PF08240">
    <property type="entry name" value="ADH_N"/>
    <property type="match status" value="1"/>
</dbReference>
<protein>
    <recommendedName>
        <fullName evidence="9">enoyl-[acyl-carrier-protein] reductase</fullName>
        <ecNumber evidence="9">1.3.1.104</ecNumber>
    </recommendedName>
</protein>
<dbReference type="OrthoDB" id="9787435at2"/>
<gene>
    <name evidence="12" type="ORF">SAMN05216438_10386</name>
</gene>
<evidence type="ECO:0000313" key="13">
    <source>
        <dbReference type="Proteomes" id="UP000181969"/>
    </source>
</evidence>
<dbReference type="Gene3D" id="3.40.50.720">
    <property type="entry name" value="NAD(P)-binding Rossmann-like Domain"/>
    <property type="match status" value="1"/>
</dbReference>
<keyword evidence="7" id="KW-0443">Lipid metabolism</keyword>
<dbReference type="GO" id="GO:0141148">
    <property type="term" value="F:enoyl-[acyl-carrier-protein] reductase (NADPH) activity"/>
    <property type="evidence" value="ECO:0007669"/>
    <property type="project" value="UniProtKB-EC"/>
</dbReference>
<name>A0A1I4G8N7_9LACT</name>
<comment type="similarity">
    <text evidence="1">Belongs to the zinc-containing alcohol dehydrogenase family. Quinone oxidoreductase subfamily.</text>
</comment>
<evidence type="ECO:0000256" key="2">
    <source>
        <dbReference type="ARBA" id="ARBA00022516"/>
    </source>
</evidence>
<dbReference type="SUPFAM" id="SSF51735">
    <property type="entry name" value="NAD(P)-binding Rossmann-fold domains"/>
    <property type="match status" value="1"/>
</dbReference>
<dbReference type="PANTHER" id="PTHR43981:SF2">
    <property type="entry name" value="ENOYL-[ACYL-CARRIER-PROTEIN] REDUCTASE, MITOCHONDRIAL"/>
    <property type="match status" value="1"/>
</dbReference>
<dbReference type="InterPro" id="IPR013154">
    <property type="entry name" value="ADH-like_N"/>
</dbReference>
<keyword evidence="6" id="KW-0560">Oxidoreductase</keyword>
<dbReference type="CDD" id="cd05282">
    <property type="entry name" value="ETR_like"/>
    <property type="match status" value="1"/>
</dbReference>
<evidence type="ECO:0000256" key="6">
    <source>
        <dbReference type="ARBA" id="ARBA00023002"/>
    </source>
</evidence>
<evidence type="ECO:0000256" key="8">
    <source>
        <dbReference type="ARBA" id="ARBA00023160"/>
    </source>
</evidence>
<evidence type="ECO:0000256" key="3">
    <source>
        <dbReference type="ARBA" id="ARBA00022832"/>
    </source>
</evidence>
<comment type="catalytic activity">
    <reaction evidence="10">
        <text>a 2,3-saturated acyl-[ACP] + NADP(+) = a (2E)-enoyl-[ACP] + NADPH + H(+)</text>
        <dbReference type="Rhea" id="RHEA:22564"/>
        <dbReference type="Rhea" id="RHEA-COMP:9925"/>
        <dbReference type="Rhea" id="RHEA-COMP:9926"/>
        <dbReference type="ChEBI" id="CHEBI:15378"/>
        <dbReference type="ChEBI" id="CHEBI:57783"/>
        <dbReference type="ChEBI" id="CHEBI:58349"/>
        <dbReference type="ChEBI" id="CHEBI:78784"/>
        <dbReference type="ChEBI" id="CHEBI:78785"/>
        <dbReference type="EC" id="1.3.1.104"/>
    </reaction>
</comment>
<evidence type="ECO:0000256" key="5">
    <source>
        <dbReference type="ARBA" id="ARBA00022946"/>
    </source>
</evidence>
<evidence type="ECO:0000256" key="10">
    <source>
        <dbReference type="ARBA" id="ARBA00048843"/>
    </source>
</evidence>
<dbReference type="SUPFAM" id="SSF50129">
    <property type="entry name" value="GroES-like"/>
    <property type="match status" value="1"/>
</dbReference>
<proteinExistence type="inferred from homology"/>
<dbReference type="RefSeq" id="WP_074750750.1">
    <property type="nucleotide sequence ID" value="NZ_CAXVJC010000002.1"/>
</dbReference>
<sequence>MYQSFIYESYGLPHQVLKLKEKCQPHLKPQELLVKMLYAPVNPSDLIPMTGAYAHRISLPATAGYEGVGLVEDVGSALSRKLIGQRVLPLEGEGTWQSFVKCPASHAFFVPESLDSISASQLYINPLTAWLLCTEVLALKPGQKLAVNAAASSIGQIFAQLSRILGFEFIAITRNNKKHQLLKERGAQELRTDLHNLEVDAAIDCVGGQAGTDLAFCVRPGGKFQALGLLSGEQVDWEKLAQLPIDVGIFHLRHWNAKLSPAEWQRSMQTLSHLAVNGRLLINQAVDIIPYEQLIETLASPQQNKLLISFIQKTHEL</sequence>
<dbReference type="EC" id="1.3.1.104" evidence="9"/>
<dbReference type="InterPro" id="IPR051034">
    <property type="entry name" value="Mito_Enoyl-ACP_Reductase"/>
</dbReference>
<evidence type="ECO:0000313" key="12">
    <source>
        <dbReference type="EMBL" id="SFL25466.1"/>
    </source>
</evidence>
<keyword evidence="5" id="KW-0809">Transit peptide</keyword>
<organism evidence="12 13">
    <name type="scientific">Lactococcus garvieae</name>
    <dbReference type="NCBI Taxonomy" id="1363"/>
    <lineage>
        <taxon>Bacteria</taxon>
        <taxon>Bacillati</taxon>
        <taxon>Bacillota</taxon>
        <taxon>Bacilli</taxon>
        <taxon>Lactobacillales</taxon>
        <taxon>Streptococcaceae</taxon>
        <taxon>Lactococcus</taxon>
    </lineage>
</organism>
<dbReference type="PANTHER" id="PTHR43981">
    <property type="entry name" value="ENOYL-[ACYL-CARRIER-PROTEIN] REDUCTASE, MITOCHONDRIAL"/>
    <property type="match status" value="1"/>
</dbReference>
<keyword evidence="2" id="KW-0444">Lipid biosynthesis</keyword>
<feature type="domain" description="Enoyl reductase (ER)" evidence="11">
    <location>
        <begin position="11"/>
        <end position="308"/>
    </location>
</feature>
<dbReference type="Proteomes" id="UP000181969">
    <property type="component" value="Unassembled WGS sequence"/>
</dbReference>
<dbReference type="AlphaFoldDB" id="A0A1I4G8N7"/>
<evidence type="ECO:0000256" key="1">
    <source>
        <dbReference type="ARBA" id="ARBA00010371"/>
    </source>
</evidence>
<evidence type="ECO:0000256" key="7">
    <source>
        <dbReference type="ARBA" id="ARBA00023098"/>
    </source>
</evidence>
<keyword evidence="4" id="KW-0521">NADP</keyword>
<dbReference type="InterPro" id="IPR011032">
    <property type="entry name" value="GroES-like_sf"/>
</dbReference>